<dbReference type="Proteomes" id="UP001281761">
    <property type="component" value="Unassembled WGS sequence"/>
</dbReference>
<gene>
    <name evidence="3" type="ORF">BLNAU_408</name>
</gene>
<feature type="compositionally biased region" description="Polar residues" evidence="2">
    <location>
        <begin position="1"/>
        <end position="11"/>
    </location>
</feature>
<proteinExistence type="predicted"/>
<feature type="region of interest" description="Disordered" evidence="2">
    <location>
        <begin position="1"/>
        <end position="29"/>
    </location>
</feature>
<name>A0ABQ9YL73_9EUKA</name>
<comment type="caution">
    <text evidence="3">The sequence shown here is derived from an EMBL/GenBank/DDBJ whole genome shotgun (WGS) entry which is preliminary data.</text>
</comment>
<accession>A0ABQ9YL73</accession>
<keyword evidence="4" id="KW-1185">Reference proteome</keyword>
<protein>
    <submittedName>
        <fullName evidence="3">Uncharacterized protein</fullName>
    </submittedName>
</protein>
<evidence type="ECO:0000313" key="4">
    <source>
        <dbReference type="Proteomes" id="UP001281761"/>
    </source>
</evidence>
<reference evidence="3 4" key="1">
    <citation type="journal article" date="2022" name="bioRxiv">
        <title>Genomics of Preaxostyla Flagellates Illuminates Evolutionary Transitions and the Path Towards Mitochondrial Loss.</title>
        <authorList>
            <person name="Novak L.V.F."/>
            <person name="Treitli S.C."/>
            <person name="Pyrih J."/>
            <person name="Halakuc P."/>
            <person name="Pipaliya S.V."/>
            <person name="Vacek V."/>
            <person name="Brzon O."/>
            <person name="Soukal P."/>
            <person name="Eme L."/>
            <person name="Dacks J.B."/>
            <person name="Karnkowska A."/>
            <person name="Elias M."/>
            <person name="Hampl V."/>
        </authorList>
    </citation>
    <scope>NUCLEOTIDE SEQUENCE [LARGE SCALE GENOMIC DNA]</scope>
    <source>
        <strain evidence="3">NAU3</strain>
        <tissue evidence="3">Gut</tissue>
    </source>
</reference>
<dbReference type="EMBL" id="JARBJD010000002">
    <property type="protein sequence ID" value="KAK2964492.1"/>
    <property type="molecule type" value="Genomic_DNA"/>
</dbReference>
<organism evidence="3 4">
    <name type="scientific">Blattamonas nauphoetae</name>
    <dbReference type="NCBI Taxonomy" id="2049346"/>
    <lineage>
        <taxon>Eukaryota</taxon>
        <taxon>Metamonada</taxon>
        <taxon>Preaxostyla</taxon>
        <taxon>Oxymonadida</taxon>
        <taxon>Blattamonas</taxon>
    </lineage>
</organism>
<evidence type="ECO:0000256" key="1">
    <source>
        <dbReference type="SAM" id="Coils"/>
    </source>
</evidence>
<evidence type="ECO:0000256" key="2">
    <source>
        <dbReference type="SAM" id="MobiDB-lite"/>
    </source>
</evidence>
<feature type="coiled-coil region" evidence="1">
    <location>
        <begin position="36"/>
        <end position="63"/>
    </location>
</feature>
<keyword evidence="1" id="KW-0175">Coiled coil</keyword>
<sequence>MSSSESDSPQRIATIRPQKRQHSDPVSSGTLFQDYAEALKVLMAETLDEIQDIDEQFSTLQEQVSARRQMDEELGEHLENERNRIQKELHAFLASLPFTGLSNMFQTP</sequence>
<evidence type="ECO:0000313" key="3">
    <source>
        <dbReference type="EMBL" id="KAK2964492.1"/>
    </source>
</evidence>